<sequence>MMGAFALQTVDTELTADSVEWCPLQGCRHLLACGTYQLRRPEDPPADPQSKVMEVEEPRVRLGRLFLYNFNENNSTHPLVEVQRKDTSAILDMKWCHIPVAGHALLGLADASGSIQLLRLVESEKSHVLEPLSSLALEEQCLALSLDWSTGKTGRARDQPLKIISSDSTGQLHLLMVNETAPRLQKVASWQAHQFEAWIAAFDYWHTEIVYSGGDDGLLRGWDTRVPGRFLFTSKRHTMGVCSIQSSPHWEHVLATGSYDEHILLWDTRNMKQPLADTPVQGGVWRIKWHPFHHHLLLAACMHSGFKILNCQKAMGEKQRATVLPSNSTVELCISGLGFHQFLLHVFWGSLLCMFIILVSSDVATAATTRDCGVNPEEADSTFSLLATCSFYDHALHLWEWEGNGA</sequence>
<evidence type="ECO:0000256" key="10">
    <source>
        <dbReference type="ARBA" id="ARBA00075709"/>
    </source>
</evidence>
<evidence type="ECO:0000313" key="15">
    <source>
        <dbReference type="Proteomes" id="UP000233060"/>
    </source>
</evidence>
<keyword evidence="13" id="KW-1133">Transmembrane helix</keyword>
<dbReference type="OMA" id="LDMKWLP"/>
<evidence type="ECO:0000256" key="1">
    <source>
        <dbReference type="ARBA" id="ARBA00005156"/>
    </source>
</evidence>
<keyword evidence="3" id="KW-0677">Repeat</keyword>
<keyword evidence="4" id="KW-0378">Hydrolase</keyword>
<evidence type="ECO:0000256" key="6">
    <source>
        <dbReference type="ARBA" id="ARBA00039131"/>
    </source>
</evidence>
<dbReference type="EC" id="3.1.1.97" evidence="6"/>
<evidence type="ECO:0000256" key="7">
    <source>
        <dbReference type="ARBA" id="ARBA00047551"/>
    </source>
</evidence>
<dbReference type="PROSITE" id="PS00678">
    <property type="entry name" value="WD_REPEATS_1"/>
    <property type="match status" value="1"/>
</dbReference>
<dbReference type="GO" id="GO:0005737">
    <property type="term" value="C:cytoplasm"/>
    <property type="evidence" value="ECO:0007669"/>
    <property type="project" value="TreeGrafter"/>
</dbReference>
<dbReference type="AlphaFoldDB" id="A0A2K5KI07"/>
<dbReference type="Gene3D" id="2.130.10.10">
    <property type="entry name" value="YVTN repeat-like/Quinoprotein amine dehydrogenase"/>
    <property type="match status" value="1"/>
</dbReference>
<accession>A0A2K5KI07</accession>
<evidence type="ECO:0000256" key="12">
    <source>
        <dbReference type="PROSITE-ProRule" id="PRU00221"/>
    </source>
</evidence>
<dbReference type="Pfam" id="PF00400">
    <property type="entry name" value="WD40"/>
    <property type="match status" value="1"/>
</dbReference>
<evidence type="ECO:0000256" key="5">
    <source>
        <dbReference type="ARBA" id="ARBA00038092"/>
    </source>
</evidence>
<comment type="similarity">
    <text evidence="5">Belongs to the DPH7 family.</text>
</comment>
<name>A0A2K5KI07_CERAT</name>
<dbReference type="InterPro" id="IPR019775">
    <property type="entry name" value="WD40_repeat_CS"/>
</dbReference>
<comment type="subunit">
    <text evidence="8">Interacts with INCA1.</text>
</comment>
<keyword evidence="13" id="KW-0812">Transmembrane</keyword>
<proteinExistence type="inferred from homology"/>
<dbReference type="FunFam" id="2.130.10.10:FF:000910">
    <property type="entry name" value="Diphthamide biosynthesis 7"/>
    <property type="match status" value="1"/>
</dbReference>
<dbReference type="InterPro" id="IPR036322">
    <property type="entry name" value="WD40_repeat_dom_sf"/>
</dbReference>
<feature type="repeat" description="WD" evidence="12">
    <location>
        <begin position="234"/>
        <end position="276"/>
    </location>
</feature>
<evidence type="ECO:0000256" key="3">
    <source>
        <dbReference type="ARBA" id="ARBA00022737"/>
    </source>
</evidence>
<keyword evidence="15" id="KW-1185">Reference proteome</keyword>
<dbReference type="SUPFAM" id="SSF50978">
    <property type="entry name" value="WD40 repeat-like"/>
    <property type="match status" value="1"/>
</dbReference>
<dbReference type="GO" id="GO:0017183">
    <property type="term" value="P:protein histidyl modification to diphthamide"/>
    <property type="evidence" value="ECO:0007669"/>
    <property type="project" value="TreeGrafter"/>
</dbReference>
<keyword evidence="13" id="KW-0472">Membrane</keyword>
<keyword evidence="2 12" id="KW-0853">WD repeat</keyword>
<comment type="catalytic activity">
    <reaction evidence="7">
        <text>diphthine methyl ester-[translation elongation factor 2] + H2O = diphthine-[translation elongation factor 2] + methanol + H(+)</text>
        <dbReference type="Rhea" id="RHEA:42656"/>
        <dbReference type="Rhea" id="RHEA-COMP:10172"/>
        <dbReference type="Rhea" id="RHEA-COMP:10173"/>
        <dbReference type="ChEBI" id="CHEBI:15377"/>
        <dbReference type="ChEBI" id="CHEBI:15378"/>
        <dbReference type="ChEBI" id="CHEBI:17790"/>
        <dbReference type="ChEBI" id="CHEBI:79005"/>
        <dbReference type="ChEBI" id="CHEBI:82696"/>
        <dbReference type="EC" id="3.1.1.97"/>
    </reaction>
</comment>
<organism evidence="14 15">
    <name type="scientific">Cercocebus atys</name>
    <name type="common">Sooty mangabey</name>
    <name type="synonym">Cercocebus torquatus atys</name>
    <dbReference type="NCBI Taxonomy" id="9531"/>
    <lineage>
        <taxon>Eukaryota</taxon>
        <taxon>Metazoa</taxon>
        <taxon>Chordata</taxon>
        <taxon>Craniata</taxon>
        <taxon>Vertebrata</taxon>
        <taxon>Euteleostomi</taxon>
        <taxon>Mammalia</taxon>
        <taxon>Eutheria</taxon>
        <taxon>Euarchontoglires</taxon>
        <taxon>Primates</taxon>
        <taxon>Haplorrhini</taxon>
        <taxon>Catarrhini</taxon>
        <taxon>Cercopithecidae</taxon>
        <taxon>Cercopithecinae</taxon>
        <taxon>Cercocebus</taxon>
    </lineage>
</organism>
<evidence type="ECO:0000256" key="8">
    <source>
        <dbReference type="ARBA" id="ARBA00062137"/>
    </source>
</evidence>
<evidence type="ECO:0000313" key="14">
    <source>
        <dbReference type="Ensembl" id="ENSCATP00000000316.1"/>
    </source>
</evidence>
<reference evidence="14" key="2">
    <citation type="submission" date="2025-09" db="UniProtKB">
        <authorList>
            <consortium name="Ensembl"/>
        </authorList>
    </citation>
    <scope>IDENTIFICATION</scope>
</reference>
<dbReference type="SMART" id="SM00320">
    <property type="entry name" value="WD40"/>
    <property type="match status" value="3"/>
</dbReference>
<reference evidence="14" key="1">
    <citation type="submission" date="2025-08" db="UniProtKB">
        <authorList>
            <consortium name="Ensembl"/>
        </authorList>
    </citation>
    <scope>IDENTIFICATION</scope>
</reference>
<dbReference type="Bgee" id="ENSCATG00000001113">
    <property type="expression patterns" value="Expressed in heart and 12 other cell types or tissues"/>
</dbReference>
<evidence type="ECO:0000256" key="9">
    <source>
        <dbReference type="ARBA" id="ARBA00074662"/>
    </source>
</evidence>
<dbReference type="InterPro" id="IPR001680">
    <property type="entry name" value="WD40_rpt"/>
</dbReference>
<comment type="pathway">
    <text evidence="1">Protein modification; peptidyl-diphthamide biosynthesis.</text>
</comment>
<dbReference type="GO" id="GO:0061685">
    <property type="term" value="F:diphthine methylesterase activity"/>
    <property type="evidence" value="ECO:0007669"/>
    <property type="project" value="UniProtKB-EC"/>
</dbReference>
<dbReference type="Ensembl" id="ENSCATT00000001767.1">
    <property type="protein sequence ID" value="ENSCATP00000000316.1"/>
    <property type="gene ID" value="ENSCATG00000001113.1"/>
</dbReference>
<feature type="transmembrane region" description="Helical" evidence="13">
    <location>
        <begin position="342"/>
        <end position="360"/>
    </location>
</feature>
<evidence type="ECO:0000256" key="11">
    <source>
        <dbReference type="ARBA" id="ARBA00081300"/>
    </source>
</evidence>
<gene>
    <name evidence="14" type="primary">DPH7</name>
</gene>
<evidence type="ECO:0000256" key="13">
    <source>
        <dbReference type="SAM" id="Phobius"/>
    </source>
</evidence>
<dbReference type="PROSITE" id="PS50082">
    <property type="entry name" value="WD_REPEATS_2"/>
    <property type="match status" value="1"/>
</dbReference>
<dbReference type="PANTHER" id="PTHR46042">
    <property type="entry name" value="DIPHTHINE METHYLTRANSFERASE"/>
    <property type="match status" value="1"/>
</dbReference>
<dbReference type="PANTHER" id="PTHR46042:SF1">
    <property type="entry name" value="DIPHTHINE METHYLTRANSFERASE"/>
    <property type="match status" value="1"/>
</dbReference>
<dbReference type="InterPro" id="IPR015943">
    <property type="entry name" value="WD40/YVTN_repeat-like_dom_sf"/>
</dbReference>
<dbReference type="Proteomes" id="UP000233060">
    <property type="component" value="Unassembled WGS sequence"/>
</dbReference>
<dbReference type="InterPro" id="IPR052415">
    <property type="entry name" value="Diphthine_MTase"/>
</dbReference>
<evidence type="ECO:0000256" key="2">
    <source>
        <dbReference type="ARBA" id="ARBA00022574"/>
    </source>
</evidence>
<dbReference type="GeneTree" id="ENSGT00390000018644"/>
<evidence type="ECO:0000256" key="4">
    <source>
        <dbReference type="ARBA" id="ARBA00022801"/>
    </source>
</evidence>
<protein>
    <recommendedName>
        <fullName evidence="9">Diphthine methyltransferase</fullName>
        <ecNumber evidence="6">3.1.1.97</ecNumber>
    </recommendedName>
    <alternativeName>
        <fullName evidence="11">Diphthamide biosynthesis protein 7</fullName>
    </alternativeName>
    <alternativeName>
        <fullName evidence="10">WD repeat-containing protein 85</fullName>
    </alternativeName>
</protein>